<proteinExistence type="inferred from homology"/>
<feature type="domain" description="C2H2-type" evidence="10">
    <location>
        <begin position="50"/>
        <end position="72"/>
    </location>
</feature>
<protein>
    <recommendedName>
        <fullName evidence="10">C2H2-type domain-containing protein</fullName>
    </recommendedName>
</protein>
<dbReference type="AlphaFoldDB" id="A0A4P9XQE9"/>
<dbReference type="SMART" id="SM00355">
    <property type="entry name" value="ZnF_C2H2"/>
    <property type="match status" value="2"/>
</dbReference>
<evidence type="ECO:0000256" key="3">
    <source>
        <dbReference type="ARBA" id="ARBA00022723"/>
    </source>
</evidence>
<reference evidence="12" key="2">
    <citation type="submission" date="2018-07" db="EMBL/GenBank/DDBJ databases">
        <title>Leveraging single-cell genomics to expand the Fungal Tree of Life.</title>
        <authorList>
            <consortium name="DOE Joint Genome Institute"/>
            <person name="Ahrendt S.R."/>
            <person name="Quandt C.A."/>
            <person name="Ciobanu D."/>
            <person name="Clum A."/>
            <person name="Salamov A."/>
            <person name="Andreopoulos B."/>
            <person name="Cheng J.-F."/>
            <person name="Woyke T."/>
            <person name="Pelin A."/>
            <person name="Henrissat B."/>
            <person name="Reynolds N."/>
            <person name="Benny G.L."/>
            <person name="Smith M.E."/>
            <person name="James T.Y."/>
            <person name="Grigoriev I.V."/>
        </authorList>
    </citation>
    <scope>NUCLEOTIDE SEQUENCE</scope>
    <source>
        <strain evidence="12">RSA 1356</strain>
    </source>
</reference>
<reference evidence="13" key="1">
    <citation type="journal article" date="2018" name="Nat. Microbiol.">
        <title>Leveraging single-cell genomics to expand the fungal tree of life.</title>
        <authorList>
            <person name="Ahrendt S.R."/>
            <person name="Quandt C.A."/>
            <person name="Ciobanu D."/>
            <person name="Clum A."/>
            <person name="Salamov A."/>
            <person name="Andreopoulos B."/>
            <person name="Cheng J.F."/>
            <person name="Woyke T."/>
            <person name="Pelin A."/>
            <person name="Henrissat B."/>
            <person name="Reynolds N.K."/>
            <person name="Benny G.L."/>
            <person name="Smith M.E."/>
            <person name="James T.Y."/>
            <person name="Grigoriev I.V."/>
        </authorList>
    </citation>
    <scope>NUCLEOTIDE SEQUENCE [LARGE SCALE GENOMIC DNA]</scope>
    <source>
        <strain evidence="13">RSA 1356</strain>
    </source>
</reference>
<dbReference type="SUPFAM" id="SSF57667">
    <property type="entry name" value="beta-beta-alpha zinc fingers"/>
    <property type="match status" value="1"/>
</dbReference>
<dbReference type="Pfam" id="PF00096">
    <property type="entry name" value="zf-C2H2"/>
    <property type="match status" value="2"/>
</dbReference>
<dbReference type="PROSITE" id="PS50157">
    <property type="entry name" value="ZINC_FINGER_C2H2_2"/>
    <property type="match status" value="2"/>
</dbReference>
<comment type="similarity">
    <text evidence="8">Belongs to the pacC/RIM101 family.</text>
</comment>
<evidence type="ECO:0000256" key="8">
    <source>
        <dbReference type="ARBA" id="ARBA00038089"/>
    </source>
</evidence>
<comment type="subcellular location">
    <subcellularLocation>
        <location evidence="1">Nucleus</location>
    </subcellularLocation>
</comment>
<dbReference type="FunFam" id="3.30.160.60:FF:000100">
    <property type="entry name" value="Zinc finger 45-like"/>
    <property type="match status" value="1"/>
</dbReference>
<dbReference type="GO" id="GO:0005634">
    <property type="term" value="C:nucleus"/>
    <property type="evidence" value="ECO:0007669"/>
    <property type="project" value="UniProtKB-SubCell"/>
</dbReference>
<keyword evidence="4" id="KW-0677">Repeat</keyword>
<dbReference type="Proteomes" id="UP000271241">
    <property type="component" value="Unassembled WGS sequence"/>
</dbReference>
<evidence type="ECO:0000313" key="12">
    <source>
        <dbReference type="EMBL" id="RKP08132.1"/>
    </source>
</evidence>
<evidence type="ECO:0000256" key="5">
    <source>
        <dbReference type="ARBA" id="ARBA00022771"/>
    </source>
</evidence>
<evidence type="ECO:0000259" key="10">
    <source>
        <dbReference type="PROSITE" id="PS50157"/>
    </source>
</evidence>
<evidence type="ECO:0000313" key="13">
    <source>
        <dbReference type="Proteomes" id="UP000271241"/>
    </source>
</evidence>
<dbReference type="Gene3D" id="3.30.160.60">
    <property type="entry name" value="Classic Zinc Finger"/>
    <property type="match status" value="2"/>
</dbReference>
<evidence type="ECO:0000256" key="6">
    <source>
        <dbReference type="ARBA" id="ARBA00022833"/>
    </source>
</evidence>
<evidence type="ECO:0000256" key="1">
    <source>
        <dbReference type="ARBA" id="ARBA00004123"/>
    </source>
</evidence>
<gene>
    <name evidence="12" type="ORF">THASP1DRAFT_4349</name>
    <name evidence="11" type="ORF">THASP1DRAFT_9858</name>
</gene>
<name>A0A4P9XQE9_9FUNG</name>
<dbReference type="EMBL" id="KZ992848">
    <property type="protein sequence ID" value="RKP06623.1"/>
    <property type="molecule type" value="Genomic_DNA"/>
</dbReference>
<dbReference type="GO" id="GO:0045944">
    <property type="term" value="P:positive regulation of transcription by RNA polymerase II"/>
    <property type="evidence" value="ECO:0007669"/>
    <property type="project" value="TreeGrafter"/>
</dbReference>
<dbReference type="GO" id="GO:0008270">
    <property type="term" value="F:zinc ion binding"/>
    <property type="evidence" value="ECO:0007669"/>
    <property type="project" value="UniProtKB-KW"/>
</dbReference>
<evidence type="ECO:0000256" key="2">
    <source>
        <dbReference type="ARBA" id="ARBA00022491"/>
    </source>
</evidence>
<sequence length="72" mass="8615">LYQHVCQDHVGRKSTDNLCLDCHWDGCQATFTKRDHVTSHLRRHIPYTPHTCPICRKLFKRPQDLKKHEKVH</sequence>
<dbReference type="PROSITE" id="PS00028">
    <property type="entry name" value="ZINC_FINGER_C2H2_1"/>
    <property type="match status" value="2"/>
</dbReference>
<keyword evidence="7" id="KW-0539">Nucleus</keyword>
<keyword evidence="5 9" id="KW-0863">Zinc-finger</keyword>
<dbReference type="InterPro" id="IPR013087">
    <property type="entry name" value="Znf_C2H2_type"/>
</dbReference>
<dbReference type="InterPro" id="IPR050806">
    <property type="entry name" value="pacC/RIM101"/>
</dbReference>
<evidence type="ECO:0000313" key="11">
    <source>
        <dbReference type="EMBL" id="RKP06623.1"/>
    </source>
</evidence>
<evidence type="ECO:0000256" key="7">
    <source>
        <dbReference type="ARBA" id="ARBA00023242"/>
    </source>
</evidence>
<dbReference type="InterPro" id="IPR036236">
    <property type="entry name" value="Znf_C2H2_sf"/>
</dbReference>
<dbReference type="EMBL" id="KZ992634">
    <property type="protein sequence ID" value="RKP08132.1"/>
    <property type="molecule type" value="Genomic_DNA"/>
</dbReference>
<dbReference type="PANTHER" id="PTHR47257">
    <property type="entry name" value="PH-RESPONSE TRANSCRIPTION FACTOR PACC/RIM101"/>
    <property type="match status" value="1"/>
</dbReference>
<feature type="non-terminal residue" evidence="12">
    <location>
        <position position="1"/>
    </location>
</feature>
<keyword evidence="13" id="KW-1185">Reference proteome</keyword>
<dbReference type="OrthoDB" id="6155966at2759"/>
<dbReference type="PANTHER" id="PTHR47257:SF1">
    <property type="entry name" value="PH-RESPONSE TRANSCRIPTION FACTOR PACC_RIM101"/>
    <property type="match status" value="1"/>
</dbReference>
<accession>A0A4P9XQE9</accession>
<feature type="domain" description="C2H2-type" evidence="10">
    <location>
        <begin position="20"/>
        <end position="49"/>
    </location>
</feature>
<keyword evidence="6" id="KW-0862">Zinc</keyword>
<keyword evidence="2" id="KW-0678">Repressor</keyword>
<dbReference type="STRING" id="78915.A0A4P9XQE9"/>
<evidence type="ECO:0000256" key="9">
    <source>
        <dbReference type="PROSITE-ProRule" id="PRU00042"/>
    </source>
</evidence>
<feature type="non-terminal residue" evidence="12">
    <location>
        <position position="72"/>
    </location>
</feature>
<keyword evidence="3" id="KW-0479">Metal-binding</keyword>
<organism evidence="12 13">
    <name type="scientific">Thamnocephalis sphaerospora</name>
    <dbReference type="NCBI Taxonomy" id="78915"/>
    <lineage>
        <taxon>Eukaryota</taxon>
        <taxon>Fungi</taxon>
        <taxon>Fungi incertae sedis</taxon>
        <taxon>Zoopagomycota</taxon>
        <taxon>Zoopagomycotina</taxon>
        <taxon>Zoopagomycetes</taxon>
        <taxon>Zoopagales</taxon>
        <taxon>Sigmoideomycetaceae</taxon>
        <taxon>Thamnocephalis</taxon>
    </lineage>
</organism>
<evidence type="ECO:0000256" key="4">
    <source>
        <dbReference type="ARBA" id="ARBA00022737"/>
    </source>
</evidence>